<proteinExistence type="predicted"/>
<evidence type="ECO:0000313" key="2">
    <source>
        <dbReference type="Proteomes" id="UP000029488"/>
    </source>
</evidence>
<sequence length="53" mass="6063">MDYEQGKAPIDISLLTKKQFDSEIQKGFSDFENGSTFTAEQVQAQLLKHRNDN</sequence>
<evidence type="ECO:0000313" key="1">
    <source>
        <dbReference type="EMBL" id="AIR11020.1"/>
    </source>
</evidence>
<dbReference type="AlphaFoldDB" id="A0A089QE48"/>
<dbReference type="EMBL" id="CP007646">
    <property type="protein sequence ID" value="AIR11020.1"/>
    <property type="molecule type" value="Genomic_DNA"/>
</dbReference>
<reference evidence="1 2" key="1">
    <citation type="journal article" date="2014" name="BMC Genomics">
        <title>Unusual genome complexity in Lactobacillus salivarius JCM1046.</title>
        <authorList>
            <person name="Raftis E.J."/>
            <person name="Forde B.M."/>
            <person name="Claesson M.J."/>
            <person name="O'Toole P.W."/>
        </authorList>
    </citation>
    <scope>NUCLEOTIDE SEQUENCE [LARGE SCALE GENOMIC DNA]</scope>
    <source>
        <strain evidence="1 2">JCM1046</strain>
    </source>
</reference>
<dbReference type="Proteomes" id="UP000029488">
    <property type="component" value="Chromosome"/>
</dbReference>
<protein>
    <recommendedName>
        <fullName evidence="3">Antitoxin</fullName>
    </recommendedName>
</protein>
<gene>
    <name evidence="1" type="ORF">LSJ_1360</name>
</gene>
<organism evidence="1 2">
    <name type="scientific">Ligilactobacillus salivarius</name>
    <dbReference type="NCBI Taxonomy" id="1624"/>
    <lineage>
        <taxon>Bacteria</taxon>
        <taxon>Bacillati</taxon>
        <taxon>Bacillota</taxon>
        <taxon>Bacilli</taxon>
        <taxon>Lactobacillales</taxon>
        <taxon>Lactobacillaceae</taxon>
        <taxon>Ligilactobacillus</taxon>
    </lineage>
</organism>
<accession>A0A089QE48</accession>
<dbReference type="RefSeq" id="WP_191980114.1">
    <property type="nucleotide sequence ID" value="NZ_CP007646.1"/>
</dbReference>
<evidence type="ECO:0008006" key="3">
    <source>
        <dbReference type="Google" id="ProtNLM"/>
    </source>
</evidence>
<name>A0A089QE48_9LACO</name>
<dbReference type="KEGG" id="lsj:LSJ_1360"/>